<protein>
    <submittedName>
        <fullName evidence="1">Uncharacterized protein</fullName>
    </submittedName>
</protein>
<sequence length="92" mass="10942">MEIVDGLGNENALQRLYNDLIECDHRNYGKQVCIFKGIKLRREEVEELIDRIPHLLKGSYMARTVFPEALINKYGIEVHELTKEYYEERNKK</sequence>
<evidence type="ECO:0000313" key="1">
    <source>
        <dbReference type="EMBL" id="GFH40820.1"/>
    </source>
</evidence>
<proteinExistence type="predicted"/>
<dbReference type="Proteomes" id="UP000475928">
    <property type="component" value="Unassembled WGS sequence"/>
</dbReference>
<comment type="caution">
    <text evidence="1">The sequence shown here is derived from an EMBL/GenBank/DDBJ whole genome shotgun (WGS) entry which is preliminary data.</text>
</comment>
<dbReference type="RefSeq" id="WP_172356699.1">
    <property type="nucleotide sequence ID" value="NZ_BLLH01000006.1"/>
</dbReference>
<keyword evidence="2" id="KW-1185">Reference proteome</keyword>
<organism evidence="1 2">
    <name type="scientific">Pseudolactococcus insecticola</name>
    <dbReference type="NCBI Taxonomy" id="2709158"/>
    <lineage>
        <taxon>Bacteria</taxon>
        <taxon>Bacillati</taxon>
        <taxon>Bacillota</taxon>
        <taxon>Bacilli</taxon>
        <taxon>Lactobacillales</taxon>
        <taxon>Streptococcaceae</taxon>
        <taxon>Pseudolactococcus</taxon>
    </lineage>
</organism>
<dbReference type="EMBL" id="BLLH01000006">
    <property type="protein sequence ID" value="GFH40820.1"/>
    <property type="molecule type" value="Genomic_DNA"/>
</dbReference>
<evidence type="ECO:0000313" key="2">
    <source>
        <dbReference type="Proteomes" id="UP000475928"/>
    </source>
</evidence>
<name>A0A6A0B5Z5_9LACT</name>
<gene>
    <name evidence="1" type="ORF">Hs20B_12180</name>
</gene>
<accession>A0A6A0B5Z5</accession>
<dbReference type="AlphaFoldDB" id="A0A6A0B5Z5"/>
<reference evidence="1 2" key="1">
    <citation type="submission" date="2020-02" db="EMBL/GenBank/DDBJ databases">
        <title>Draft genome sequence of Lactococcus sp. Hs20B0-1.</title>
        <authorList>
            <person name="Noda S."/>
            <person name="Yuki M."/>
            <person name="Ohkuma M."/>
        </authorList>
    </citation>
    <scope>NUCLEOTIDE SEQUENCE [LARGE SCALE GENOMIC DNA]</scope>
    <source>
        <strain evidence="1 2">Hs20B0-1</strain>
    </source>
</reference>